<proteinExistence type="predicted"/>
<reference evidence="2" key="1">
    <citation type="submission" date="2021-05" db="EMBL/GenBank/DDBJ databases">
        <authorList>
            <person name="Pietrasiak N."/>
            <person name="Ward R."/>
            <person name="Stajich J.E."/>
            <person name="Kurbessoian T."/>
        </authorList>
    </citation>
    <scope>NUCLEOTIDE SEQUENCE</scope>
    <source>
        <strain evidence="2">JT2-VF2</strain>
    </source>
</reference>
<feature type="transmembrane region" description="Helical" evidence="1">
    <location>
        <begin position="6"/>
        <end position="26"/>
    </location>
</feature>
<dbReference type="EMBL" id="JAHHHN010000033">
    <property type="protein sequence ID" value="MBW4565240.1"/>
    <property type="molecule type" value="Genomic_DNA"/>
</dbReference>
<dbReference type="InterPro" id="IPR054213">
    <property type="entry name" value="DUF6920"/>
</dbReference>
<reference evidence="2" key="2">
    <citation type="journal article" date="2022" name="Microbiol. Resour. Announc.">
        <title>Metagenome Sequencing to Explore Phylogenomics of Terrestrial Cyanobacteria.</title>
        <authorList>
            <person name="Ward R.D."/>
            <person name="Stajich J.E."/>
            <person name="Johansen J.R."/>
            <person name="Huntemann M."/>
            <person name="Clum A."/>
            <person name="Foster B."/>
            <person name="Foster B."/>
            <person name="Roux S."/>
            <person name="Palaniappan K."/>
            <person name="Varghese N."/>
            <person name="Mukherjee S."/>
            <person name="Reddy T.B.K."/>
            <person name="Daum C."/>
            <person name="Copeland A."/>
            <person name="Chen I.A."/>
            <person name="Ivanova N.N."/>
            <person name="Kyrpides N.C."/>
            <person name="Shapiro N."/>
            <person name="Eloe-Fadrosh E.A."/>
            <person name="Pietrasiak N."/>
        </authorList>
    </citation>
    <scope>NUCLEOTIDE SEQUENCE</scope>
    <source>
        <strain evidence="2">JT2-VF2</strain>
    </source>
</reference>
<protein>
    <submittedName>
        <fullName evidence="2">Uncharacterized protein</fullName>
    </submittedName>
</protein>
<keyword evidence="1" id="KW-1133">Transmembrane helix</keyword>
<name>A0A951Q3X8_9NOST</name>
<keyword evidence="1" id="KW-0472">Membrane</keyword>
<dbReference type="Proteomes" id="UP000715781">
    <property type="component" value="Unassembled WGS sequence"/>
</dbReference>
<keyword evidence="1" id="KW-0812">Transmembrane</keyword>
<dbReference type="AlphaFoldDB" id="A0A951Q3X8"/>
<evidence type="ECO:0000256" key="1">
    <source>
        <dbReference type="SAM" id="Phobius"/>
    </source>
</evidence>
<accession>A0A951Q3X8</accession>
<evidence type="ECO:0000313" key="3">
    <source>
        <dbReference type="Proteomes" id="UP000715781"/>
    </source>
</evidence>
<comment type="caution">
    <text evidence="2">The sequence shown here is derived from an EMBL/GenBank/DDBJ whole genome shotgun (WGS) entry which is preliminary data.</text>
</comment>
<organism evidence="2 3">
    <name type="scientific">Mojavia pulchra JT2-VF2</name>
    <dbReference type="NCBI Taxonomy" id="287848"/>
    <lineage>
        <taxon>Bacteria</taxon>
        <taxon>Bacillati</taxon>
        <taxon>Cyanobacteriota</taxon>
        <taxon>Cyanophyceae</taxon>
        <taxon>Nostocales</taxon>
        <taxon>Nostocaceae</taxon>
    </lineage>
</organism>
<evidence type="ECO:0000313" key="2">
    <source>
        <dbReference type="EMBL" id="MBW4565240.1"/>
    </source>
</evidence>
<dbReference type="Pfam" id="PF21900">
    <property type="entry name" value="DUF6920"/>
    <property type="match status" value="1"/>
</dbReference>
<sequence>MSVKILLYIGALLAIAIITLGIIRVGDEKEVDRIWRSLESVPAEKYFTEDMVAGLPTPVKRYFYHAIIPGTPLASSVNLEMSGSFRNGGQDKPWIPMRAKEIISAFKGFVWKPVIGRGLVQFAGSDYYANKSGRTRFFLWGLVPIVNGHSPDVTRSSIGRLAGELVWLPSALLPERGVSWEAIDQRTIQASLNIDGEFVKLTLIIDSDGKLLKLSLPRWGEHTKDGSYAYIPFGGECQQEQTFGGFTIPSQMSVGWWFGTERYLDFFRATIEQAEFR</sequence>
<gene>
    <name evidence="2" type="ORF">KME32_29980</name>
</gene>